<feature type="transmembrane region" description="Helical" evidence="2">
    <location>
        <begin position="77"/>
        <end position="98"/>
    </location>
</feature>
<accession>A0ABU1Z1K2</accession>
<reference evidence="3" key="1">
    <citation type="submission" date="2023-07" db="EMBL/GenBank/DDBJ databases">
        <title>Sequencing the genomes of 1000 actinobacteria strains.</title>
        <authorList>
            <person name="Klenk H.-P."/>
        </authorList>
    </citation>
    <scope>NUCLEOTIDE SEQUENCE</scope>
    <source>
        <strain evidence="3">DSM 13068</strain>
    </source>
</reference>
<organism evidence="3 4">
    <name type="scientific">Pseudoglutamicibacter albus</name>
    <dbReference type="NCBI Taxonomy" id="98671"/>
    <lineage>
        <taxon>Bacteria</taxon>
        <taxon>Bacillati</taxon>
        <taxon>Actinomycetota</taxon>
        <taxon>Actinomycetes</taxon>
        <taxon>Micrococcales</taxon>
        <taxon>Micrococcaceae</taxon>
        <taxon>Pseudoglutamicibacter</taxon>
    </lineage>
</organism>
<feature type="compositionally biased region" description="Low complexity" evidence="1">
    <location>
        <begin position="1"/>
        <end position="36"/>
    </location>
</feature>
<evidence type="ECO:0000256" key="1">
    <source>
        <dbReference type="SAM" id="MobiDB-lite"/>
    </source>
</evidence>
<evidence type="ECO:0008006" key="5">
    <source>
        <dbReference type="Google" id="ProtNLM"/>
    </source>
</evidence>
<feature type="transmembrane region" description="Helical" evidence="2">
    <location>
        <begin position="54"/>
        <end position="71"/>
    </location>
</feature>
<keyword evidence="2" id="KW-0812">Transmembrane</keyword>
<dbReference type="RefSeq" id="WP_310248237.1">
    <property type="nucleotide sequence ID" value="NZ_JAVDXX010000001.1"/>
</dbReference>
<comment type="caution">
    <text evidence="3">The sequence shown here is derived from an EMBL/GenBank/DDBJ whole genome shotgun (WGS) entry which is preliminary data.</text>
</comment>
<sequence>MVDSANNSGASSNRAKNGRNANSASKASANNSSASNTRTEATTADYKRVLAKPMLYRGIVSALFALVGVFFNTTPTVGAISAAFAILFLTSALFYWPIMRLALAPSYRTAVTSAVLAWAIAGVLAIIMRDPAGMALAVAFGYTIGGASELYGGLTTRETGRPSKDTTISGGLGVIGGIIMVFMTTSDAHGVFGMASMITALIAVHLLISAVGYMQDQRRGN</sequence>
<feature type="transmembrane region" description="Helical" evidence="2">
    <location>
        <begin position="110"/>
        <end position="128"/>
    </location>
</feature>
<protein>
    <recommendedName>
        <fullName evidence="5">Acyl-CoA synthetase</fullName>
    </recommendedName>
</protein>
<keyword evidence="2" id="KW-1133">Transmembrane helix</keyword>
<dbReference type="EMBL" id="JAVDXX010000001">
    <property type="protein sequence ID" value="MDR7294448.1"/>
    <property type="molecule type" value="Genomic_DNA"/>
</dbReference>
<feature type="transmembrane region" description="Helical" evidence="2">
    <location>
        <begin position="191"/>
        <end position="214"/>
    </location>
</feature>
<feature type="region of interest" description="Disordered" evidence="1">
    <location>
        <begin position="1"/>
        <end position="39"/>
    </location>
</feature>
<feature type="transmembrane region" description="Helical" evidence="2">
    <location>
        <begin position="166"/>
        <end position="185"/>
    </location>
</feature>
<evidence type="ECO:0000313" key="3">
    <source>
        <dbReference type="EMBL" id="MDR7294448.1"/>
    </source>
</evidence>
<proteinExistence type="predicted"/>
<name>A0ABU1Z1K2_9MICC</name>
<evidence type="ECO:0000313" key="4">
    <source>
        <dbReference type="Proteomes" id="UP001180715"/>
    </source>
</evidence>
<keyword evidence="2" id="KW-0472">Membrane</keyword>
<gene>
    <name evidence="3" type="ORF">J2S67_001716</name>
</gene>
<evidence type="ECO:0000256" key="2">
    <source>
        <dbReference type="SAM" id="Phobius"/>
    </source>
</evidence>
<keyword evidence="4" id="KW-1185">Reference proteome</keyword>
<dbReference type="Proteomes" id="UP001180715">
    <property type="component" value="Unassembled WGS sequence"/>
</dbReference>
<feature type="transmembrane region" description="Helical" evidence="2">
    <location>
        <begin position="134"/>
        <end position="154"/>
    </location>
</feature>